<dbReference type="PANTHER" id="PTHR12835:SF5">
    <property type="entry name" value="BIOTIN--PROTEIN LIGASE"/>
    <property type="match status" value="1"/>
</dbReference>
<accession>A0ABY1VMH7</accession>
<dbReference type="PROSITE" id="PS51733">
    <property type="entry name" value="BPL_LPL_CATALYTIC"/>
    <property type="match status" value="1"/>
</dbReference>
<comment type="caution">
    <text evidence="2">The sequence shown here is derived from an EMBL/GenBank/DDBJ whole genome shotgun (WGS) entry which is preliminary data.</text>
</comment>
<evidence type="ECO:0000313" key="2">
    <source>
        <dbReference type="EMBL" id="SPT53275.1"/>
    </source>
</evidence>
<dbReference type="Pfam" id="PF03099">
    <property type="entry name" value="BPL_LplA_LipB"/>
    <property type="match status" value="1"/>
</dbReference>
<sequence>MTSVPAHIASPWSRRSVVERTGSTNDDLRVALSSPDGTLNPASLALWPHLSVLRAQAQTAGRGRADHQWVTPPHGALLASIVLRPLVPAAQLAWLSLLTGLALRDALAPLVSTTAWTLHTKWPNDLVALPTDGQEVAQVEGWGSARKVAGVLTELVAPAGGLSSEAPARRELAGAVVVGIGVNLGQNAAELPVPWAASLRTLGVQPPAGTWDADAVLDRIGQALTARLDQWEAAGGDPGRGGASLGAQLREACITLGQQVRVTIPGLRQAVVGRVTDLEPGLVLTDSSGNRQVIAAGDVLSVPHQDVIWDTLAR</sequence>
<dbReference type="InterPro" id="IPR045864">
    <property type="entry name" value="aa-tRNA-synth_II/BPL/LPL"/>
</dbReference>
<feature type="domain" description="BPL/LPL catalytic" evidence="1">
    <location>
        <begin position="22"/>
        <end position="232"/>
    </location>
</feature>
<dbReference type="Proteomes" id="UP000250006">
    <property type="component" value="Unassembled WGS sequence"/>
</dbReference>
<name>A0ABY1VMH7_9ACTO</name>
<dbReference type="PANTHER" id="PTHR12835">
    <property type="entry name" value="BIOTIN PROTEIN LIGASE"/>
    <property type="match status" value="1"/>
</dbReference>
<protein>
    <submittedName>
        <fullName evidence="2">Bifunctional protein BirA</fullName>
    </submittedName>
</protein>
<dbReference type="SUPFAM" id="SSF55681">
    <property type="entry name" value="Class II aaRS and biotin synthetases"/>
    <property type="match status" value="1"/>
</dbReference>
<dbReference type="InterPro" id="IPR004143">
    <property type="entry name" value="BPL_LPL_catalytic"/>
</dbReference>
<dbReference type="Gene3D" id="2.30.30.100">
    <property type="match status" value="1"/>
</dbReference>
<evidence type="ECO:0000259" key="1">
    <source>
        <dbReference type="PROSITE" id="PS51733"/>
    </source>
</evidence>
<reference evidence="2 3" key="1">
    <citation type="submission" date="2018-06" db="EMBL/GenBank/DDBJ databases">
        <authorList>
            <consortium name="Pathogen Informatics"/>
            <person name="Doyle S."/>
        </authorList>
    </citation>
    <scope>NUCLEOTIDE SEQUENCE [LARGE SCALE GENOMIC DNA]</scope>
    <source>
        <strain evidence="2 3">NCTC11535</strain>
    </source>
</reference>
<dbReference type="EMBL" id="UAPQ01000006">
    <property type="protein sequence ID" value="SPT53275.1"/>
    <property type="molecule type" value="Genomic_DNA"/>
</dbReference>
<organism evidence="2 3">
    <name type="scientific">Actinomyces bovis</name>
    <dbReference type="NCBI Taxonomy" id="1658"/>
    <lineage>
        <taxon>Bacteria</taxon>
        <taxon>Bacillati</taxon>
        <taxon>Actinomycetota</taxon>
        <taxon>Actinomycetes</taxon>
        <taxon>Actinomycetales</taxon>
        <taxon>Actinomycetaceae</taxon>
        <taxon>Actinomyces</taxon>
    </lineage>
</organism>
<dbReference type="Gene3D" id="3.30.930.10">
    <property type="entry name" value="Bira Bifunctional Protein, Domain 2"/>
    <property type="match status" value="1"/>
</dbReference>
<proteinExistence type="predicted"/>
<evidence type="ECO:0000313" key="3">
    <source>
        <dbReference type="Proteomes" id="UP000250006"/>
    </source>
</evidence>
<dbReference type="RefSeq" id="WP_111836230.1">
    <property type="nucleotide sequence ID" value="NZ_UAPQ01000006.1"/>
</dbReference>
<gene>
    <name evidence="2" type="primary">birA</name>
    <name evidence="2" type="ORF">NCTC11535_00938</name>
</gene>
<keyword evidence="3" id="KW-1185">Reference proteome</keyword>